<evidence type="ECO:0000256" key="2">
    <source>
        <dbReference type="ARBA" id="ARBA00022490"/>
    </source>
</evidence>
<comment type="catalytic activity">
    <reaction evidence="12 13">
        <text>tRNA(Thr) + L-threonine + ATP = L-threonyl-tRNA(Thr) + AMP + diphosphate + H(+)</text>
        <dbReference type="Rhea" id="RHEA:24624"/>
        <dbReference type="Rhea" id="RHEA-COMP:9670"/>
        <dbReference type="Rhea" id="RHEA-COMP:9704"/>
        <dbReference type="ChEBI" id="CHEBI:15378"/>
        <dbReference type="ChEBI" id="CHEBI:30616"/>
        <dbReference type="ChEBI" id="CHEBI:33019"/>
        <dbReference type="ChEBI" id="CHEBI:57926"/>
        <dbReference type="ChEBI" id="CHEBI:78442"/>
        <dbReference type="ChEBI" id="CHEBI:78534"/>
        <dbReference type="ChEBI" id="CHEBI:456215"/>
        <dbReference type="EC" id="6.1.1.3"/>
    </reaction>
</comment>
<dbReference type="InterPro" id="IPR012947">
    <property type="entry name" value="tRNA_SAD"/>
</dbReference>
<keyword evidence="9 13" id="KW-0694">RNA-binding</keyword>
<dbReference type="InterPro" id="IPR018163">
    <property type="entry name" value="Thr/Ala-tRNA-synth_IIc_edit"/>
</dbReference>
<dbReference type="Gene3D" id="3.10.20.30">
    <property type="match status" value="1"/>
</dbReference>
<dbReference type="CDD" id="cd01667">
    <property type="entry name" value="TGS_ThrRS"/>
    <property type="match status" value="1"/>
</dbReference>
<dbReference type="STRING" id="796606.BMMGA3_12975"/>
<dbReference type="SUPFAM" id="SSF55681">
    <property type="entry name" value="Class II aaRS and biotin synthetases"/>
    <property type="match status" value="1"/>
</dbReference>
<dbReference type="HOGENOM" id="CLU_008554_0_1_9"/>
<dbReference type="GO" id="GO:0000049">
    <property type="term" value="F:tRNA binding"/>
    <property type="evidence" value="ECO:0007669"/>
    <property type="project" value="UniProtKB-KW"/>
</dbReference>
<evidence type="ECO:0000256" key="7">
    <source>
        <dbReference type="ARBA" id="ARBA00022833"/>
    </source>
</evidence>
<dbReference type="FunFam" id="3.30.930.10:FF:000002">
    <property type="entry name" value="Threonine--tRNA ligase"/>
    <property type="match status" value="1"/>
</dbReference>
<gene>
    <name evidence="13 16" type="primary">thrS</name>
    <name evidence="16" type="ORF">BMMGA3_12975</name>
</gene>
<evidence type="ECO:0000256" key="10">
    <source>
        <dbReference type="ARBA" id="ARBA00022917"/>
    </source>
</evidence>
<comment type="subunit">
    <text evidence="13">Homodimer.</text>
</comment>
<dbReference type="PROSITE" id="PS51880">
    <property type="entry name" value="TGS"/>
    <property type="match status" value="1"/>
</dbReference>
<dbReference type="GO" id="GO:0006435">
    <property type="term" value="P:threonyl-tRNA aminoacylation"/>
    <property type="evidence" value="ECO:0007669"/>
    <property type="project" value="UniProtKB-UniRule"/>
</dbReference>
<dbReference type="PRINTS" id="PR01047">
    <property type="entry name" value="TRNASYNTHTHR"/>
</dbReference>
<keyword evidence="17" id="KW-1185">Reference proteome</keyword>
<feature type="domain" description="TGS" evidence="15">
    <location>
        <begin position="29"/>
        <end position="90"/>
    </location>
</feature>
<dbReference type="Pfam" id="PF00587">
    <property type="entry name" value="tRNA-synt_2b"/>
    <property type="match status" value="1"/>
</dbReference>
<feature type="binding site" evidence="13">
    <location>
        <position position="415"/>
    </location>
    <ligand>
        <name>Zn(2+)</name>
        <dbReference type="ChEBI" id="CHEBI:29105"/>
        <note>catalytic</note>
    </ligand>
</feature>
<keyword evidence="11 13" id="KW-0030">Aminoacyl-tRNA synthetase</keyword>
<comment type="similarity">
    <text evidence="1 13">Belongs to the class-II aminoacyl-tRNA synthetase family.</text>
</comment>
<keyword evidence="7 13" id="KW-0862">Zinc</keyword>
<proteinExistence type="inferred from homology"/>
<keyword evidence="5 13" id="KW-0479">Metal-binding</keyword>
<comment type="cofactor">
    <cofactor evidence="13">
        <name>Zn(2+)</name>
        <dbReference type="ChEBI" id="CHEBI:29105"/>
    </cofactor>
    <text evidence="13">Binds 1 zinc ion per subunit.</text>
</comment>
<dbReference type="FunFam" id="3.10.20.30:FF:000005">
    <property type="entry name" value="Threonine--tRNA ligase"/>
    <property type="match status" value="1"/>
</dbReference>
<evidence type="ECO:0000256" key="5">
    <source>
        <dbReference type="ARBA" id="ARBA00022723"/>
    </source>
</evidence>
<dbReference type="InterPro" id="IPR006195">
    <property type="entry name" value="aa-tRNA-synth_II"/>
</dbReference>
<keyword evidence="4 13" id="KW-0436">Ligase</keyword>
<evidence type="ECO:0000256" key="11">
    <source>
        <dbReference type="ARBA" id="ARBA00023146"/>
    </source>
</evidence>
<dbReference type="SMART" id="SM00863">
    <property type="entry name" value="tRNA_SAD"/>
    <property type="match status" value="1"/>
</dbReference>
<dbReference type="PROSITE" id="PS50862">
    <property type="entry name" value="AA_TRNA_LIGASE_II"/>
    <property type="match status" value="1"/>
</dbReference>
<dbReference type="PANTHER" id="PTHR11451:SF56">
    <property type="entry name" value="THREONINE--TRNA LIGASE 1"/>
    <property type="match status" value="1"/>
</dbReference>
<dbReference type="FunFam" id="3.40.50.800:FF:000001">
    <property type="entry name" value="Threonine--tRNA ligase"/>
    <property type="match status" value="1"/>
</dbReference>
<dbReference type="GO" id="GO:0005524">
    <property type="term" value="F:ATP binding"/>
    <property type="evidence" value="ECO:0007669"/>
    <property type="project" value="UniProtKB-UniRule"/>
</dbReference>
<dbReference type="InterPro" id="IPR033728">
    <property type="entry name" value="ThrRS_core"/>
</dbReference>
<dbReference type="SUPFAM" id="SSF55186">
    <property type="entry name" value="ThrRS/AlaRS common domain"/>
    <property type="match status" value="1"/>
</dbReference>
<keyword evidence="2 13" id="KW-0963">Cytoplasm</keyword>
<comment type="subcellular location">
    <subcellularLocation>
        <location evidence="13">Cytoplasm</location>
    </subcellularLocation>
</comment>
<evidence type="ECO:0000256" key="6">
    <source>
        <dbReference type="ARBA" id="ARBA00022741"/>
    </source>
</evidence>
<accession>A0A068LTN4</accession>
<dbReference type="EMBL" id="CP007739">
    <property type="protein sequence ID" value="AIE60985.1"/>
    <property type="molecule type" value="Genomic_DNA"/>
</dbReference>
<dbReference type="InterPro" id="IPR036621">
    <property type="entry name" value="Anticodon-bd_dom_sf"/>
</dbReference>
<dbReference type="SUPFAM" id="SSF81271">
    <property type="entry name" value="TGS-like"/>
    <property type="match status" value="1"/>
</dbReference>
<sequence>MEPRVINSSLITGTGFLFFTEKGGKVMSDVVKITFPDGAVKEFPKGTTTEDIAASISPGLKKKAIAGKLNGQMYDLRRPIEEDGEIEIITPDRDEALEVLRHSTAHLMAQAIKRLYKNVKLGVGPVIEGGFYYDIDLEESLTPDDLPRIEKEMKKIVNENLEIVRKEVSREEAVKLYKEIGDEYKLELIEAIPAGEKVTIYEQGEFFDLCRGVHVPSTGKIKEFKLLSIAGAYWRGDSNNKMLQRIYGTAFFKKEDLEEHLRLLEEAKERDHRKLGKELNLFTNSQKVGQGLPLWLPKGATIRRVIERYIVDKEIRLGYDHVYTPIMGSVELYKTSGHWDHYQENMFPVMEMDNEQLVLRPMNCPHHMMIYKNSMHSYRELPIRIAELGTMHRYEMSGALSGLQRVRGMTLNDAHIFVRPDQIKDEFKRVVRLVLEVYKDFNIKDYSFRLSYRDPADKEKYYDDDQMWEKAQGMLKEAMDELGLEYFEAEGEAAFYGPKLDVQVKTALGKEETLSTVQLDFLLPERFDLTYVGEDGKPHRPVVIHRGVVSTMERFVAFLIEEYKGAFPTWLAPVQVQVIPVSPDAHYDYAKHVQEKLQAEGFRVELDDRDEKIGYKIREAQIQKIPYMLVVGDKEVEENAVNVRKYGEQKSKTVAFTDFISSLKEEVKLS</sequence>
<dbReference type="InterPro" id="IPR012675">
    <property type="entry name" value="Beta-grasp_dom_sf"/>
</dbReference>
<dbReference type="InterPro" id="IPR012676">
    <property type="entry name" value="TGS-like"/>
</dbReference>
<dbReference type="eggNOG" id="COG0441">
    <property type="taxonomic scope" value="Bacteria"/>
</dbReference>
<evidence type="ECO:0000259" key="15">
    <source>
        <dbReference type="PROSITE" id="PS51880"/>
    </source>
</evidence>
<dbReference type="InterPro" id="IPR047246">
    <property type="entry name" value="ThrRS_anticodon"/>
</dbReference>
<dbReference type="AlphaFoldDB" id="A0A068LTN4"/>
<dbReference type="EC" id="6.1.1.3" evidence="13"/>
<dbReference type="Pfam" id="PF03129">
    <property type="entry name" value="HGTP_anticodon"/>
    <property type="match status" value="1"/>
</dbReference>
<comment type="caution">
    <text evidence="13">Lacks conserved residue(s) required for the propagation of feature annotation.</text>
</comment>
<dbReference type="HAMAP" id="MF_00184">
    <property type="entry name" value="Thr_tRNA_synth"/>
    <property type="match status" value="1"/>
</dbReference>
<dbReference type="InterPro" id="IPR002314">
    <property type="entry name" value="aa-tRNA-synt_IIb"/>
</dbReference>
<evidence type="ECO:0000313" key="17">
    <source>
        <dbReference type="Proteomes" id="UP000027602"/>
    </source>
</evidence>
<dbReference type="InterPro" id="IPR045864">
    <property type="entry name" value="aa-tRNA-synth_II/BPL/LPL"/>
</dbReference>
<evidence type="ECO:0000256" key="4">
    <source>
        <dbReference type="ARBA" id="ARBA00022598"/>
    </source>
</evidence>
<evidence type="ECO:0000313" key="16">
    <source>
        <dbReference type="EMBL" id="AIE60985.1"/>
    </source>
</evidence>
<dbReference type="CDD" id="cd00860">
    <property type="entry name" value="ThrRS_anticodon"/>
    <property type="match status" value="1"/>
</dbReference>
<dbReference type="InterPro" id="IPR004095">
    <property type="entry name" value="TGS"/>
</dbReference>
<dbReference type="CDD" id="cd00771">
    <property type="entry name" value="ThrRS_core"/>
    <property type="match status" value="1"/>
</dbReference>
<dbReference type="Proteomes" id="UP000027602">
    <property type="component" value="Chromosome"/>
</dbReference>
<dbReference type="NCBIfam" id="TIGR00418">
    <property type="entry name" value="thrS"/>
    <property type="match status" value="1"/>
</dbReference>
<evidence type="ECO:0000259" key="14">
    <source>
        <dbReference type="PROSITE" id="PS50862"/>
    </source>
</evidence>
<dbReference type="GO" id="GO:0016740">
    <property type="term" value="F:transferase activity"/>
    <property type="evidence" value="ECO:0007669"/>
    <property type="project" value="UniProtKB-ARBA"/>
</dbReference>
<dbReference type="Pfam" id="PF02824">
    <property type="entry name" value="TGS"/>
    <property type="match status" value="1"/>
</dbReference>
<dbReference type="GO" id="GO:0004829">
    <property type="term" value="F:threonine-tRNA ligase activity"/>
    <property type="evidence" value="ECO:0007669"/>
    <property type="project" value="UniProtKB-UniRule"/>
</dbReference>
<name>A0A068LTN4_BACMM</name>
<dbReference type="FunFam" id="3.30.980.10:FF:000005">
    <property type="entry name" value="Threonyl-tRNA synthetase, mitochondrial"/>
    <property type="match status" value="1"/>
</dbReference>
<keyword evidence="10 13" id="KW-0648">Protein biosynthesis</keyword>
<evidence type="ECO:0000256" key="8">
    <source>
        <dbReference type="ARBA" id="ARBA00022840"/>
    </source>
</evidence>
<dbReference type="InterPro" id="IPR004154">
    <property type="entry name" value="Anticodon-bd"/>
</dbReference>
<protein>
    <recommendedName>
        <fullName evidence="13">Threonine--tRNA ligase</fullName>
        <ecNumber evidence="13">6.1.1.3</ecNumber>
    </recommendedName>
    <alternativeName>
        <fullName evidence="13">Threonyl-tRNA synthetase</fullName>
        <shortName evidence="13">ThrRS</shortName>
    </alternativeName>
</protein>
<dbReference type="InterPro" id="IPR002320">
    <property type="entry name" value="Thr-tRNA-ligase_IIa"/>
</dbReference>
<feature type="domain" description="Aminoacyl-transfer RNA synthetases class-II family profile" evidence="14">
    <location>
        <begin position="302"/>
        <end position="568"/>
    </location>
</feature>
<dbReference type="FunFam" id="3.30.54.20:FF:000002">
    <property type="entry name" value="Threonine--tRNA ligase"/>
    <property type="match status" value="1"/>
</dbReference>
<dbReference type="Gene3D" id="3.30.54.20">
    <property type="match status" value="1"/>
</dbReference>
<organism evidence="16 17">
    <name type="scientific">Bacillus methanolicus (strain MGA3 / ATCC 53907)</name>
    <dbReference type="NCBI Taxonomy" id="796606"/>
    <lineage>
        <taxon>Bacteria</taxon>
        <taxon>Bacillati</taxon>
        <taxon>Bacillota</taxon>
        <taxon>Bacilli</taxon>
        <taxon>Bacillales</taxon>
        <taxon>Bacillaceae</taxon>
        <taxon>Bacillus</taxon>
    </lineage>
</organism>
<dbReference type="SUPFAM" id="SSF52954">
    <property type="entry name" value="Class II aaRS ABD-related"/>
    <property type="match status" value="1"/>
</dbReference>
<dbReference type="KEGG" id="bmet:BMMGA3_12975"/>
<reference evidence="16 17" key="1">
    <citation type="journal article" date="2015" name="BMC Genomics">
        <title>Transcriptome analysis of thermophilic methylotrophic Bacillus methanolicus MGA3 using RNA-sequencing provides detailed insights into its previously uncharted transcriptional landscape.</title>
        <authorList>
            <person name="Irla M."/>
            <person name="Neshat A."/>
            <person name="Brautaset T."/>
            <person name="Ruckert C."/>
            <person name="Kalinowski J."/>
            <person name="Wendisch V.F."/>
        </authorList>
    </citation>
    <scope>NUCLEOTIDE SEQUENCE [LARGE SCALE GENOMIC DNA]</scope>
    <source>
        <strain evidence="17">MGA3 / ATCC 53907</strain>
    </source>
</reference>
<feature type="binding site" evidence="13">
    <location>
        <position position="545"/>
    </location>
    <ligand>
        <name>Zn(2+)</name>
        <dbReference type="ChEBI" id="CHEBI:29105"/>
        <note>catalytic</note>
    </ligand>
</feature>
<keyword evidence="3 13" id="KW-0820">tRNA-binding</keyword>
<evidence type="ECO:0000256" key="3">
    <source>
        <dbReference type="ARBA" id="ARBA00022555"/>
    </source>
</evidence>
<dbReference type="Pfam" id="PF07973">
    <property type="entry name" value="tRNA_SAD"/>
    <property type="match status" value="1"/>
</dbReference>
<dbReference type="Gene3D" id="3.40.50.800">
    <property type="entry name" value="Anticodon-binding domain"/>
    <property type="match status" value="1"/>
</dbReference>
<dbReference type="Gene3D" id="3.30.980.10">
    <property type="entry name" value="Threonyl-trna Synthetase, Chain A, domain 2"/>
    <property type="match status" value="1"/>
</dbReference>
<evidence type="ECO:0000256" key="9">
    <source>
        <dbReference type="ARBA" id="ARBA00022884"/>
    </source>
</evidence>
<evidence type="ECO:0000256" key="12">
    <source>
        <dbReference type="ARBA" id="ARBA00049515"/>
    </source>
</evidence>
<dbReference type="Gene3D" id="3.30.930.10">
    <property type="entry name" value="Bira Bifunctional Protein, Domain 2"/>
    <property type="match status" value="1"/>
</dbReference>
<dbReference type="GO" id="GO:0046872">
    <property type="term" value="F:metal ion binding"/>
    <property type="evidence" value="ECO:0007669"/>
    <property type="project" value="UniProtKB-KW"/>
</dbReference>
<dbReference type="PANTHER" id="PTHR11451">
    <property type="entry name" value="THREONINE-TRNA LIGASE"/>
    <property type="match status" value="1"/>
</dbReference>
<evidence type="ECO:0000256" key="13">
    <source>
        <dbReference type="HAMAP-Rule" id="MF_00184"/>
    </source>
</evidence>
<evidence type="ECO:0000256" key="1">
    <source>
        <dbReference type="ARBA" id="ARBA00008226"/>
    </source>
</evidence>
<dbReference type="GO" id="GO:0005737">
    <property type="term" value="C:cytoplasm"/>
    <property type="evidence" value="ECO:0007669"/>
    <property type="project" value="UniProtKB-SubCell"/>
</dbReference>
<keyword evidence="6 13" id="KW-0547">Nucleotide-binding</keyword>
<feature type="binding site" evidence="13">
    <location>
        <position position="364"/>
    </location>
    <ligand>
        <name>Zn(2+)</name>
        <dbReference type="ChEBI" id="CHEBI:29105"/>
        <note>catalytic</note>
    </ligand>
</feature>
<dbReference type="GO" id="GO:0140096">
    <property type="term" value="F:catalytic activity, acting on a protein"/>
    <property type="evidence" value="ECO:0007669"/>
    <property type="project" value="UniProtKB-ARBA"/>
</dbReference>
<keyword evidence="8 13" id="KW-0067">ATP-binding</keyword>